<gene>
    <name evidence="2" type="ORF">H9645_05455</name>
</gene>
<comment type="caution">
    <text evidence="2">The sequence shown here is derived from an EMBL/GenBank/DDBJ whole genome shotgun (WGS) entry which is preliminary data.</text>
</comment>
<dbReference type="InterPro" id="IPR036513">
    <property type="entry name" value="STAS_dom_sf"/>
</dbReference>
<protein>
    <submittedName>
        <fullName evidence="2">STAS domain-containing protein</fullName>
    </submittedName>
</protein>
<keyword evidence="3" id="KW-1185">Reference proteome</keyword>
<dbReference type="RefSeq" id="WP_189499364.1">
    <property type="nucleotide sequence ID" value="NZ_JACSQJ010000002.1"/>
</dbReference>
<feature type="domain" description="STAS" evidence="1">
    <location>
        <begin position="44"/>
        <end position="75"/>
    </location>
</feature>
<sequence>MPAPTDPGVSREGDALRVRGDVTGERVPALWRSARPQCAGVRRIDITGVTRVDSAGLALLSALADAAGSAGIEVVGSPPGLSDLRAAYRLDAALGFGT</sequence>
<dbReference type="Pfam" id="PF13466">
    <property type="entry name" value="STAS_2"/>
    <property type="match status" value="1"/>
</dbReference>
<dbReference type="InterPro" id="IPR002645">
    <property type="entry name" value="STAS_dom"/>
</dbReference>
<reference evidence="2 3" key="1">
    <citation type="submission" date="2020-08" db="EMBL/GenBank/DDBJ databases">
        <title>A Genomic Blueprint of the Chicken Gut Microbiome.</title>
        <authorList>
            <person name="Gilroy R."/>
            <person name="Ravi A."/>
            <person name="Getino M."/>
            <person name="Pursley I."/>
            <person name="Horton D.L."/>
            <person name="Alikhan N.-F."/>
            <person name="Baker D."/>
            <person name="Gharbi K."/>
            <person name="Hall N."/>
            <person name="Watson M."/>
            <person name="Adriaenssens E.M."/>
            <person name="Foster-Nyarko E."/>
            <person name="Jarju S."/>
            <person name="Secka A."/>
            <person name="Antonio M."/>
            <person name="Oren A."/>
            <person name="Chaudhuri R."/>
            <person name="La Ragione R.M."/>
            <person name="Hildebrand F."/>
            <person name="Pallen M.J."/>
        </authorList>
    </citation>
    <scope>NUCLEOTIDE SEQUENCE [LARGE SCALE GENOMIC DNA]</scope>
    <source>
        <strain evidence="2 3">Sa2BVA3</strain>
    </source>
</reference>
<name>A0ABR8UHJ7_9GAMM</name>
<dbReference type="Gene3D" id="3.30.750.24">
    <property type="entry name" value="STAS domain"/>
    <property type="match status" value="1"/>
</dbReference>
<dbReference type="Proteomes" id="UP000647183">
    <property type="component" value="Unassembled WGS sequence"/>
</dbReference>
<organism evidence="2 3">
    <name type="scientific">Luteimonas colneyensis</name>
    <dbReference type="NCBI Taxonomy" id="2762230"/>
    <lineage>
        <taxon>Bacteria</taxon>
        <taxon>Pseudomonadati</taxon>
        <taxon>Pseudomonadota</taxon>
        <taxon>Gammaproteobacteria</taxon>
        <taxon>Lysobacterales</taxon>
        <taxon>Lysobacteraceae</taxon>
        <taxon>Luteimonas</taxon>
    </lineage>
</organism>
<accession>A0ABR8UHJ7</accession>
<dbReference type="InterPro" id="IPR058548">
    <property type="entry name" value="MlaB-like_STAS"/>
</dbReference>
<evidence type="ECO:0000259" key="1">
    <source>
        <dbReference type="PROSITE" id="PS50801"/>
    </source>
</evidence>
<evidence type="ECO:0000313" key="3">
    <source>
        <dbReference type="Proteomes" id="UP000647183"/>
    </source>
</evidence>
<evidence type="ECO:0000313" key="2">
    <source>
        <dbReference type="EMBL" id="MBD7987471.1"/>
    </source>
</evidence>
<dbReference type="EMBL" id="JACSQJ010000002">
    <property type="protein sequence ID" value="MBD7987471.1"/>
    <property type="molecule type" value="Genomic_DNA"/>
</dbReference>
<proteinExistence type="predicted"/>
<dbReference type="PROSITE" id="PS50801">
    <property type="entry name" value="STAS"/>
    <property type="match status" value="1"/>
</dbReference>
<dbReference type="SUPFAM" id="SSF52091">
    <property type="entry name" value="SpoIIaa-like"/>
    <property type="match status" value="1"/>
</dbReference>